<evidence type="ECO:0000313" key="1">
    <source>
        <dbReference type="EMBL" id="KAF4511693.1"/>
    </source>
</evidence>
<protein>
    <submittedName>
        <fullName evidence="1">Uncharacterized protein</fullName>
    </submittedName>
</protein>
<dbReference type="Proteomes" id="UP000557566">
    <property type="component" value="Unassembled WGS sequence"/>
</dbReference>
<name>A0A8H4PWT9_9HYPO</name>
<accession>A0A8H4PWT9</accession>
<gene>
    <name evidence="1" type="ORF">G6O67_003466</name>
</gene>
<reference evidence="1 2" key="1">
    <citation type="journal article" date="2020" name="Genome Biol. Evol.">
        <title>A new high-quality draft genome assembly of the Chinese cordyceps Ophiocordyceps sinensis.</title>
        <authorList>
            <person name="Shu R."/>
            <person name="Zhang J."/>
            <person name="Meng Q."/>
            <person name="Zhang H."/>
            <person name="Zhou G."/>
            <person name="Li M."/>
            <person name="Wu P."/>
            <person name="Zhao Y."/>
            <person name="Chen C."/>
            <person name="Qin Q."/>
        </authorList>
    </citation>
    <scope>NUCLEOTIDE SEQUENCE [LARGE SCALE GENOMIC DNA]</scope>
    <source>
        <strain evidence="1 2">IOZ07</strain>
    </source>
</reference>
<dbReference type="EMBL" id="JAAVMX010000003">
    <property type="protein sequence ID" value="KAF4511693.1"/>
    <property type="molecule type" value="Genomic_DNA"/>
</dbReference>
<dbReference type="AlphaFoldDB" id="A0A8H4PWT9"/>
<sequence>MLSPWLRQACQFPPYLLRPTHHSPFPLPDIYLLGHLLAVSPEPGLALSTAPPTAPPALGSRIPKCIAAIDKRRQQVQSPCHSPLALISTRPARSPRARHIPFRGYKEFGIPRIR</sequence>
<comment type="caution">
    <text evidence="1">The sequence shown here is derived from an EMBL/GenBank/DDBJ whole genome shotgun (WGS) entry which is preliminary data.</text>
</comment>
<organism evidence="1 2">
    <name type="scientific">Ophiocordyceps sinensis</name>
    <dbReference type="NCBI Taxonomy" id="72228"/>
    <lineage>
        <taxon>Eukaryota</taxon>
        <taxon>Fungi</taxon>
        <taxon>Dikarya</taxon>
        <taxon>Ascomycota</taxon>
        <taxon>Pezizomycotina</taxon>
        <taxon>Sordariomycetes</taxon>
        <taxon>Hypocreomycetidae</taxon>
        <taxon>Hypocreales</taxon>
        <taxon>Ophiocordycipitaceae</taxon>
        <taxon>Ophiocordyceps</taxon>
    </lineage>
</organism>
<keyword evidence="2" id="KW-1185">Reference proteome</keyword>
<evidence type="ECO:0000313" key="2">
    <source>
        <dbReference type="Proteomes" id="UP000557566"/>
    </source>
</evidence>
<proteinExistence type="predicted"/>